<organism evidence="1 2">
    <name type="scientific">Parapedobacter defluvii</name>
    <dbReference type="NCBI Taxonomy" id="2045106"/>
    <lineage>
        <taxon>Bacteria</taxon>
        <taxon>Pseudomonadati</taxon>
        <taxon>Bacteroidota</taxon>
        <taxon>Sphingobacteriia</taxon>
        <taxon>Sphingobacteriales</taxon>
        <taxon>Sphingobacteriaceae</taxon>
        <taxon>Parapedobacter</taxon>
    </lineage>
</organism>
<dbReference type="Proteomes" id="UP000597338">
    <property type="component" value="Unassembled WGS sequence"/>
</dbReference>
<sequence>MGIIALVFCGGIGLFIFMLYATIKTKSTNINTNKPFKEWVGQTVTLHRQTFLFEENIRMNTNGRYPYTLLDSLHPQWQYVEERKNLAEPDLVEITSFPTGTKLRIEKATQYTNGVSGSSYPTVFGTIHHNGQEYKIAYQWGTQDIGRRFDKIKESWKFHQAPWQTQQDTVHYALPDAKVW</sequence>
<evidence type="ECO:0000313" key="2">
    <source>
        <dbReference type="Proteomes" id="UP000597338"/>
    </source>
</evidence>
<evidence type="ECO:0008006" key="3">
    <source>
        <dbReference type="Google" id="ProtNLM"/>
    </source>
</evidence>
<protein>
    <recommendedName>
        <fullName evidence="3">DUF4178 domain-containing protein</fullName>
    </recommendedName>
</protein>
<gene>
    <name evidence="1" type="ORF">GCM10011386_21850</name>
</gene>
<dbReference type="EMBL" id="BMIK01000006">
    <property type="protein sequence ID" value="GGC29469.1"/>
    <property type="molecule type" value="Genomic_DNA"/>
</dbReference>
<proteinExistence type="predicted"/>
<keyword evidence="2" id="KW-1185">Reference proteome</keyword>
<reference evidence="2" key="1">
    <citation type="journal article" date="2019" name="Int. J. Syst. Evol. Microbiol.">
        <title>The Global Catalogue of Microorganisms (GCM) 10K type strain sequencing project: providing services to taxonomists for standard genome sequencing and annotation.</title>
        <authorList>
            <consortium name="The Broad Institute Genomics Platform"/>
            <consortium name="The Broad Institute Genome Sequencing Center for Infectious Disease"/>
            <person name="Wu L."/>
            <person name="Ma J."/>
        </authorList>
    </citation>
    <scope>NUCLEOTIDE SEQUENCE [LARGE SCALE GENOMIC DNA]</scope>
    <source>
        <strain evidence="2">CGMCC 1.15342</strain>
    </source>
</reference>
<evidence type="ECO:0000313" key="1">
    <source>
        <dbReference type="EMBL" id="GGC29469.1"/>
    </source>
</evidence>
<comment type="caution">
    <text evidence="1">The sequence shown here is derived from an EMBL/GenBank/DDBJ whole genome shotgun (WGS) entry which is preliminary data.</text>
</comment>
<name>A0ABQ1LWC9_9SPHI</name>
<accession>A0ABQ1LWC9</accession>